<dbReference type="Proteomes" id="UP000287033">
    <property type="component" value="Unassembled WGS sequence"/>
</dbReference>
<accession>A0A401SZY8</accession>
<proteinExistence type="predicted"/>
<keyword evidence="3" id="KW-1185">Reference proteome</keyword>
<name>A0A401SZY8_CHIPU</name>
<dbReference type="AlphaFoldDB" id="A0A401SZY8"/>
<sequence>MQPKISATKVTGNQGLIPEREPDKQLPHPRKAASYPLPTRGGIKEGGKLAVVLQKFSSALIMNKLSGHGIVARTNELK</sequence>
<gene>
    <name evidence="2" type="ORF">chiPu_0014440</name>
</gene>
<evidence type="ECO:0000313" key="2">
    <source>
        <dbReference type="EMBL" id="GCC35950.1"/>
    </source>
</evidence>
<organism evidence="2 3">
    <name type="scientific">Chiloscyllium punctatum</name>
    <name type="common">Brownbanded bambooshark</name>
    <name type="synonym">Hemiscyllium punctatum</name>
    <dbReference type="NCBI Taxonomy" id="137246"/>
    <lineage>
        <taxon>Eukaryota</taxon>
        <taxon>Metazoa</taxon>
        <taxon>Chordata</taxon>
        <taxon>Craniata</taxon>
        <taxon>Vertebrata</taxon>
        <taxon>Chondrichthyes</taxon>
        <taxon>Elasmobranchii</taxon>
        <taxon>Galeomorphii</taxon>
        <taxon>Galeoidea</taxon>
        <taxon>Orectolobiformes</taxon>
        <taxon>Hemiscylliidae</taxon>
        <taxon>Chiloscyllium</taxon>
    </lineage>
</organism>
<protein>
    <submittedName>
        <fullName evidence="2">Uncharacterized protein</fullName>
    </submittedName>
</protein>
<reference evidence="2 3" key="1">
    <citation type="journal article" date="2018" name="Nat. Ecol. Evol.">
        <title>Shark genomes provide insights into elasmobranch evolution and the origin of vertebrates.</title>
        <authorList>
            <person name="Hara Y"/>
            <person name="Yamaguchi K"/>
            <person name="Onimaru K"/>
            <person name="Kadota M"/>
            <person name="Koyanagi M"/>
            <person name="Keeley SD"/>
            <person name="Tatsumi K"/>
            <person name="Tanaka K"/>
            <person name="Motone F"/>
            <person name="Kageyama Y"/>
            <person name="Nozu R"/>
            <person name="Adachi N"/>
            <person name="Nishimura O"/>
            <person name="Nakagawa R"/>
            <person name="Tanegashima C"/>
            <person name="Kiyatake I"/>
            <person name="Matsumoto R"/>
            <person name="Murakumo K"/>
            <person name="Nishida K"/>
            <person name="Terakita A"/>
            <person name="Kuratani S"/>
            <person name="Sato K"/>
            <person name="Hyodo S Kuraku.S."/>
        </authorList>
    </citation>
    <scope>NUCLEOTIDE SEQUENCE [LARGE SCALE GENOMIC DNA]</scope>
</reference>
<comment type="caution">
    <text evidence="2">The sequence shown here is derived from an EMBL/GenBank/DDBJ whole genome shotgun (WGS) entry which is preliminary data.</text>
</comment>
<feature type="region of interest" description="Disordered" evidence="1">
    <location>
        <begin position="1"/>
        <end position="40"/>
    </location>
</feature>
<dbReference type="OrthoDB" id="7613235at2759"/>
<evidence type="ECO:0000313" key="3">
    <source>
        <dbReference type="Proteomes" id="UP000287033"/>
    </source>
</evidence>
<evidence type="ECO:0000256" key="1">
    <source>
        <dbReference type="SAM" id="MobiDB-lite"/>
    </source>
</evidence>
<dbReference type="EMBL" id="BEZZ01000764">
    <property type="protein sequence ID" value="GCC35950.1"/>
    <property type="molecule type" value="Genomic_DNA"/>
</dbReference>